<organism evidence="1 2">
    <name type="scientific">Corynebacterium variabile</name>
    <dbReference type="NCBI Taxonomy" id="1727"/>
    <lineage>
        <taxon>Bacteria</taxon>
        <taxon>Bacillati</taxon>
        <taxon>Actinomycetota</taxon>
        <taxon>Actinomycetes</taxon>
        <taxon>Mycobacteriales</taxon>
        <taxon>Corynebacteriaceae</taxon>
        <taxon>Corynebacterium</taxon>
    </lineage>
</organism>
<dbReference type="AlphaFoldDB" id="A0A0X8XWG1"/>
<sequence>MSGTPDALFISHREAVPELFRDMMENAIEEILTVAHVPSRKTKRAERVPGFDQASDFFP</sequence>
<dbReference type="Proteomes" id="UP000182498">
    <property type="component" value="Unassembled WGS sequence"/>
</dbReference>
<keyword evidence="2" id="KW-1185">Reference proteome</keyword>
<evidence type="ECO:0000313" key="2">
    <source>
        <dbReference type="Proteomes" id="UP000182498"/>
    </source>
</evidence>
<reference evidence="2" key="1">
    <citation type="submission" date="2015-11" db="EMBL/GenBank/DDBJ databases">
        <authorList>
            <person name="Dugat-Bony E."/>
        </authorList>
    </citation>
    <scope>NUCLEOTIDE SEQUENCE [LARGE SCALE GENOMIC DNA]</scope>
    <source>
        <strain evidence="2">Mu292</strain>
    </source>
</reference>
<dbReference type="RefSeq" id="WP_014010421.1">
    <property type="nucleotide sequence ID" value="NZ_FAUH01000025.1"/>
</dbReference>
<dbReference type="EMBL" id="FAUH01000025">
    <property type="protein sequence ID" value="CUU67451.1"/>
    <property type="molecule type" value="Genomic_DNA"/>
</dbReference>
<proteinExistence type="predicted"/>
<evidence type="ECO:0000313" key="1">
    <source>
        <dbReference type="EMBL" id="CUU67451.1"/>
    </source>
</evidence>
<accession>A0A0X8XWG1</accession>
<name>A0A0X8XWG1_9CORY</name>
<gene>
    <name evidence="1" type="ORF">CVAR292_02813</name>
</gene>
<dbReference type="OrthoDB" id="5175737at2"/>
<protein>
    <submittedName>
        <fullName evidence="1">Uncharacterized protein</fullName>
    </submittedName>
</protein>